<feature type="domain" description="2Fe-2S ferredoxin-type" evidence="6">
    <location>
        <begin position="3"/>
        <end position="79"/>
    </location>
</feature>
<evidence type="ECO:0000313" key="7">
    <source>
        <dbReference type="EMBL" id="MBO9203726.1"/>
    </source>
</evidence>
<dbReference type="Proteomes" id="UP000677244">
    <property type="component" value="Unassembled WGS sequence"/>
</dbReference>
<dbReference type="InterPro" id="IPR036884">
    <property type="entry name" value="2Fe-2S-bd_dom_sf"/>
</dbReference>
<dbReference type="PANTHER" id="PTHR44379">
    <property type="entry name" value="OXIDOREDUCTASE WITH IRON-SULFUR SUBUNIT"/>
    <property type="match status" value="1"/>
</dbReference>
<dbReference type="InterPro" id="IPR001041">
    <property type="entry name" value="2Fe-2S_ferredoxin-type"/>
</dbReference>
<dbReference type="Pfam" id="PF01799">
    <property type="entry name" value="Fer2_2"/>
    <property type="match status" value="1"/>
</dbReference>
<accession>A0ABS3Z2U7</accession>
<keyword evidence="3" id="KW-0560">Oxidoreductase</keyword>
<keyword evidence="4" id="KW-0408">Iron</keyword>
<evidence type="ECO:0000313" key="8">
    <source>
        <dbReference type="Proteomes" id="UP000677244"/>
    </source>
</evidence>
<dbReference type="SUPFAM" id="SSF54292">
    <property type="entry name" value="2Fe-2S ferredoxin-like"/>
    <property type="match status" value="1"/>
</dbReference>
<protein>
    <submittedName>
        <fullName evidence="7">(2Fe-2S)-binding protein</fullName>
    </submittedName>
</protein>
<dbReference type="InterPro" id="IPR051452">
    <property type="entry name" value="Diverse_Oxidoreductases"/>
</dbReference>
<dbReference type="InterPro" id="IPR002888">
    <property type="entry name" value="2Fe-2S-bd"/>
</dbReference>
<dbReference type="SUPFAM" id="SSF47741">
    <property type="entry name" value="CO dehydrogenase ISP C-domain like"/>
    <property type="match status" value="1"/>
</dbReference>
<evidence type="ECO:0000256" key="1">
    <source>
        <dbReference type="ARBA" id="ARBA00022714"/>
    </source>
</evidence>
<keyword evidence="8" id="KW-1185">Reference proteome</keyword>
<evidence type="ECO:0000256" key="5">
    <source>
        <dbReference type="ARBA" id="ARBA00023014"/>
    </source>
</evidence>
<dbReference type="PROSITE" id="PS51085">
    <property type="entry name" value="2FE2S_FER_2"/>
    <property type="match status" value="1"/>
</dbReference>
<keyword evidence="1" id="KW-0001">2Fe-2S</keyword>
<dbReference type="RefSeq" id="WP_209141774.1">
    <property type="nucleotide sequence ID" value="NZ_JAGHKO010000010.1"/>
</dbReference>
<evidence type="ECO:0000256" key="4">
    <source>
        <dbReference type="ARBA" id="ARBA00023004"/>
    </source>
</evidence>
<evidence type="ECO:0000256" key="3">
    <source>
        <dbReference type="ARBA" id="ARBA00023002"/>
    </source>
</evidence>
<sequence length="161" mass="17609">MSTRINVTVNGLQYSHMVEPRLLLVNYLRDVLRLTGTHVGCDTSSCGACTIHVNGKATKCCTLLAVQADGCEITTIEGLSHNGELHPLQEGFNECHGLQCGFCTPGMIMMAADLLQHNPQPTEESIRHALEGNFCRCTGYQNIVKSVQYAAEKMKMSEAVH</sequence>
<reference evidence="7 8" key="1">
    <citation type="submission" date="2021-03" db="EMBL/GenBank/DDBJ databases">
        <title>Assistant Professor.</title>
        <authorList>
            <person name="Huq M.A."/>
        </authorList>
    </citation>
    <scope>NUCLEOTIDE SEQUENCE [LARGE SCALE GENOMIC DNA]</scope>
    <source>
        <strain evidence="7 8">MAH-29</strain>
    </source>
</reference>
<dbReference type="InterPro" id="IPR036010">
    <property type="entry name" value="2Fe-2S_ferredoxin-like_sf"/>
</dbReference>
<dbReference type="InterPro" id="IPR012675">
    <property type="entry name" value="Beta-grasp_dom_sf"/>
</dbReference>
<dbReference type="EMBL" id="JAGHKO010000010">
    <property type="protein sequence ID" value="MBO9203726.1"/>
    <property type="molecule type" value="Genomic_DNA"/>
</dbReference>
<evidence type="ECO:0000259" key="6">
    <source>
        <dbReference type="PROSITE" id="PS51085"/>
    </source>
</evidence>
<comment type="caution">
    <text evidence="7">The sequence shown here is derived from an EMBL/GenBank/DDBJ whole genome shotgun (WGS) entry which is preliminary data.</text>
</comment>
<dbReference type="Gene3D" id="3.10.20.30">
    <property type="match status" value="1"/>
</dbReference>
<dbReference type="PANTHER" id="PTHR44379:SF5">
    <property type="entry name" value="OXIDOREDUCTASE WITH IRON-SULFUR SUBUNIT"/>
    <property type="match status" value="1"/>
</dbReference>
<keyword evidence="5" id="KW-0411">Iron-sulfur</keyword>
<proteinExistence type="predicted"/>
<evidence type="ECO:0000256" key="2">
    <source>
        <dbReference type="ARBA" id="ARBA00022723"/>
    </source>
</evidence>
<organism evidence="7 8">
    <name type="scientific">Niastella soli</name>
    <dbReference type="NCBI Taxonomy" id="2821487"/>
    <lineage>
        <taxon>Bacteria</taxon>
        <taxon>Pseudomonadati</taxon>
        <taxon>Bacteroidota</taxon>
        <taxon>Chitinophagia</taxon>
        <taxon>Chitinophagales</taxon>
        <taxon>Chitinophagaceae</taxon>
        <taxon>Niastella</taxon>
    </lineage>
</organism>
<gene>
    <name evidence="7" type="ORF">J7I42_25810</name>
</gene>
<dbReference type="Gene3D" id="1.10.150.120">
    <property type="entry name" value="[2Fe-2S]-binding domain"/>
    <property type="match status" value="1"/>
</dbReference>
<name>A0ABS3Z2U7_9BACT</name>
<keyword evidence="2" id="KW-0479">Metal-binding</keyword>